<comment type="caution">
    <text evidence="1">The sequence shown here is derived from an EMBL/GenBank/DDBJ whole genome shotgun (WGS) entry which is preliminary data.</text>
</comment>
<organism evidence="1 2">
    <name type="scientific">Polyplosphaeria fusca</name>
    <dbReference type="NCBI Taxonomy" id="682080"/>
    <lineage>
        <taxon>Eukaryota</taxon>
        <taxon>Fungi</taxon>
        <taxon>Dikarya</taxon>
        <taxon>Ascomycota</taxon>
        <taxon>Pezizomycotina</taxon>
        <taxon>Dothideomycetes</taxon>
        <taxon>Pleosporomycetidae</taxon>
        <taxon>Pleosporales</taxon>
        <taxon>Tetraplosphaeriaceae</taxon>
        <taxon>Polyplosphaeria</taxon>
    </lineage>
</organism>
<dbReference type="AlphaFoldDB" id="A0A9P4QMC5"/>
<sequence>MASNPRKKKTLPETSSIDNLSRTLAHQQPNYVCSDWLAGSDYQLGTQMDQAPILTEAFYANFLTYFTQSGERTELQNRQTWMHQLPYLSSDGTNVALSLAVRATAFAYCGVEMANLALFQESCKVYGQALNAHSRMIRLNKGKQVTVHMISTSVILSIYEAMRTTTADAYREHLYGAARMLEETGPGQCLHGVLCQLFFHIRTQMAFVYLTTQKGSEKRLDVKRILVENLEYEKLPMFQRLMGHVAALAEIYVKTITAGSKRQPSDLATYSNVQKQIDGLWLEYQNQAAKKGELLYWQEKGRMVFRNGMTALMIAYFCSARALFSVLAPRIADTYMDLSDHFGMILESAKYLRTPTIGCAYIRMATPLYLVALHSPLEEQRQDAKNAFHEWSRGSMAGVSGLALDAIAKRQEWLLNERSGLDAVAGQAGSMGNSSISPTIVGD</sequence>
<name>A0A9P4QMC5_9PLEO</name>
<proteinExistence type="predicted"/>
<evidence type="ECO:0000313" key="2">
    <source>
        <dbReference type="Proteomes" id="UP000799444"/>
    </source>
</evidence>
<evidence type="ECO:0000313" key="1">
    <source>
        <dbReference type="EMBL" id="KAF2727506.1"/>
    </source>
</evidence>
<gene>
    <name evidence="1" type="ORF">EJ04DRAFT_451212</name>
</gene>
<dbReference type="InterPro" id="IPR053178">
    <property type="entry name" value="Osmoadaptation_assoc"/>
</dbReference>
<dbReference type="PANTHER" id="PTHR38111:SF11">
    <property type="entry name" value="TRANSCRIPTION FACTOR DOMAIN-CONTAINING PROTEIN-RELATED"/>
    <property type="match status" value="1"/>
</dbReference>
<reference evidence="1" key="1">
    <citation type="journal article" date="2020" name="Stud. Mycol.">
        <title>101 Dothideomycetes genomes: a test case for predicting lifestyles and emergence of pathogens.</title>
        <authorList>
            <person name="Haridas S."/>
            <person name="Albert R."/>
            <person name="Binder M."/>
            <person name="Bloem J."/>
            <person name="Labutti K."/>
            <person name="Salamov A."/>
            <person name="Andreopoulos B."/>
            <person name="Baker S."/>
            <person name="Barry K."/>
            <person name="Bills G."/>
            <person name="Bluhm B."/>
            <person name="Cannon C."/>
            <person name="Castanera R."/>
            <person name="Culley D."/>
            <person name="Daum C."/>
            <person name="Ezra D."/>
            <person name="Gonzalez J."/>
            <person name="Henrissat B."/>
            <person name="Kuo A."/>
            <person name="Liang C."/>
            <person name="Lipzen A."/>
            <person name="Lutzoni F."/>
            <person name="Magnuson J."/>
            <person name="Mondo S."/>
            <person name="Nolan M."/>
            <person name="Ohm R."/>
            <person name="Pangilinan J."/>
            <person name="Park H.-J."/>
            <person name="Ramirez L."/>
            <person name="Alfaro M."/>
            <person name="Sun H."/>
            <person name="Tritt A."/>
            <person name="Yoshinaga Y."/>
            <person name="Zwiers L.-H."/>
            <person name="Turgeon B."/>
            <person name="Goodwin S."/>
            <person name="Spatafora J."/>
            <person name="Crous P."/>
            <person name="Grigoriev I."/>
        </authorList>
    </citation>
    <scope>NUCLEOTIDE SEQUENCE</scope>
    <source>
        <strain evidence="1">CBS 125425</strain>
    </source>
</reference>
<keyword evidence="2" id="KW-1185">Reference proteome</keyword>
<dbReference type="OrthoDB" id="3525185at2759"/>
<dbReference type="EMBL" id="ML996328">
    <property type="protein sequence ID" value="KAF2727506.1"/>
    <property type="molecule type" value="Genomic_DNA"/>
</dbReference>
<accession>A0A9P4QMC5</accession>
<dbReference type="PANTHER" id="PTHR38111">
    <property type="entry name" value="ZN(2)-C6 FUNGAL-TYPE DOMAIN-CONTAINING PROTEIN-RELATED"/>
    <property type="match status" value="1"/>
</dbReference>
<protein>
    <submittedName>
        <fullName evidence="1">Uncharacterized protein</fullName>
    </submittedName>
</protein>
<dbReference type="Proteomes" id="UP000799444">
    <property type="component" value="Unassembled WGS sequence"/>
</dbReference>